<protein>
    <submittedName>
        <fullName evidence="2">Uncharacterized protein</fullName>
    </submittedName>
</protein>
<dbReference type="Proteomes" id="UP001565471">
    <property type="component" value="Unassembled WGS sequence"/>
</dbReference>
<proteinExistence type="predicted"/>
<comment type="caution">
    <text evidence="2">The sequence shown here is derived from an EMBL/GenBank/DDBJ whole genome shotgun (WGS) entry which is preliminary data.</text>
</comment>
<accession>A0ABV4FBB4</accession>
<sequence>MVIKRRHFKQEHSLEERLTEEAKSLREEASVLPAGMEKEQLLKRTRQAETGAHMSE</sequence>
<reference evidence="2 3" key="1">
    <citation type="submission" date="2024-07" db="EMBL/GenBank/DDBJ databases">
        <title>Genomic Encyclopedia of Type Strains, Phase V (KMG-V): Genome sequencing to study the core and pangenomes of soil and plant-associated prokaryotes.</title>
        <authorList>
            <person name="Whitman W."/>
        </authorList>
    </citation>
    <scope>NUCLEOTIDE SEQUENCE [LARGE SCALE GENOMIC DNA]</scope>
    <source>
        <strain evidence="2 3">USDA 415</strain>
    </source>
</reference>
<evidence type="ECO:0000313" key="3">
    <source>
        <dbReference type="Proteomes" id="UP001565471"/>
    </source>
</evidence>
<dbReference type="EMBL" id="JBGBZA010000002">
    <property type="protein sequence ID" value="MEY9320193.1"/>
    <property type="molecule type" value="Genomic_DNA"/>
</dbReference>
<keyword evidence="3" id="KW-1185">Reference proteome</keyword>
<feature type="region of interest" description="Disordered" evidence="1">
    <location>
        <begin position="1"/>
        <end position="56"/>
    </location>
</feature>
<organism evidence="2 3">
    <name type="scientific">Bradyrhizobium elkanii</name>
    <dbReference type="NCBI Taxonomy" id="29448"/>
    <lineage>
        <taxon>Bacteria</taxon>
        <taxon>Pseudomonadati</taxon>
        <taxon>Pseudomonadota</taxon>
        <taxon>Alphaproteobacteria</taxon>
        <taxon>Hyphomicrobiales</taxon>
        <taxon>Nitrobacteraceae</taxon>
        <taxon>Bradyrhizobium</taxon>
    </lineage>
</organism>
<evidence type="ECO:0000256" key="1">
    <source>
        <dbReference type="SAM" id="MobiDB-lite"/>
    </source>
</evidence>
<gene>
    <name evidence="2" type="ORF">ABIF29_006992</name>
</gene>
<feature type="compositionally biased region" description="Basic and acidic residues" evidence="1">
    <location>
        <begin position="10"/>
        <end position="29"/>
    </location>
</feature>
<name>A0ABV4FBB4_BRAEL</name>
<dbReference type="RefSeq" id="WP_168855288.1">
    <property type="nucleotide sequence ID" value="NZ_CP126026.1"/>
</dbReference>
<evidence type="ECO:0000313" key="2">
    <source>
        <dbReference type="EMBL" id="MEY9320193.1"/>
    </source>
</evidence>